<name>U6L1Y2_EIMTE</name>
<organism evidence="1 2">
    <name type="scientific">Eimeria tenella</name>
    <name type="common">Coccidian parasite</name>
    <dbReference type="NCBI Taxonomy" id="5802"/>
    <lineage>
        <taxon>Eukaryota</taxon>
        <taxon>Sar</taxon>
        <taxon>Alveolata</taxon>
        <taxon>Apicomplexa</taxon>
        <taxon>Conoidasida</taxon>
        <taxon>Coccidia</taxon>
        <taxon>Eucoccidiorida</taxon>
        <taxon>Eimeriorina</taxon>
        <taxon>Eimeriidae</taxon>
        <taxon>Eimeria</taxon>
    </lineage>
</organism>
<dbReference type="Proteomes" id="UP000030747">
    <property type="component" value="Unassembled WGS sequence"/>
</dbReference>
<accession>U6L1Y2</accession>
<keyword evidence="2" id="KW-1185">Reference proteome</keyword>
<evidence type="ECO:0000313" key="2">
    <source>
        <dbReference type="Proteomes" id="UP000030747"/>
    </source>
</evidence>
<sequence length="945" mass="104670">MQLNPWASASLCDPVRLAASGSRRSSSSATEETPLCHLRTRACVDEGGLISLLKSYTHKGTLATRDILLWSTSLIIGFRLLTKAEAHLFELGLESWALQLTRLRAKITEAFLQLSLQSQRSTSVENSFGSVHPAVSLLEASLNIQIFRGAMACGFLNEAQELLPLFSPSAIRSWTEALGQVTEACGGLSKTLGRQACCLSVVTLQRTCSLISIGELLITLGEQCLLIGEVGLSSVLGCSASSYLPSLQDFKDCNPNLFTRQVTLLASSRFRQGDVNGSLELLDTVTSLPNFAELEVPVALNFAEALWNLHASRGTLLKAIPVLKLIELTLVELASSTAAGFTLDKSGNIVVRPPASHPGSQQFSSFASTRGEKASKTGAWSSRFHQSRFGRGAATAEVPQWPLSLSVWKHRLKGLEVDYIFSLYCLGWTAEGGSLHFHWKEKFLEAVNILSNLLDRTEELAVPLKPLRVCATNCLRAVRFLQAAMRFLWTDQENFTAYHWERRKSSAAGLSYCSSDSLVTPVDLKECSEALHRVLAGLDLESKATLNFITSGSGQRWTHQSALAWADMVTVAGVHLVCFRHQLQLVTLEFWRADLHQVIGGTQNIRTRGNSNILPSDTAQCTLSKVCADEKRRALQQWLYESQYEDAFSLNSMKAEQQRLAEAAEDLGAVRTVGLCRRETGKGNVCSDVSGKSLLDVQWACQCSVVRHQQSFLQALHRLIAQERGLQELCPWAQDETQDQASRDLWIEDIRSAVAFVSNYTGRRRMMQHFPLVFVDCKTSWMILHASHLNQDYTDGRCHLVRMHCVVQADKGAKGQQRWLNYLAAVLYRDPRGNHSQPIASTEVEETFSACIASGHLTEATFLGEELLSSVFGNRNLEHLDRAFATIVTLQAAKVAQIAKLLQLQLMDPQMTESVAIEEARRLKESWRDAGALPRFQAVNKWARS</sequence>
<gene>
    <name evidence="1" type="ORF">ETH_00006845</name>
</gene>
<dbReference type="GO" id="GO:0006508">
    <property type="term" value="P:proteolysis"/>
    <property type="evidence" value="ECO:0007669"/>
    <property type="project" value="UniProtKB-KW"/>
</dbReference>
<dbReference type="GO" id="GO:0008233">
    <property type="term" value="F:peptidase activity"/>
    <property type="evidence" value="ECO:0007669"/>
    <property type="project" value="UniProtKB-KW"/>
</dbReference>
<evidence type="ECO:0000313" key="1">
    <source>
        <dbReference type="EMBL" id="CDJ42599.1"/>
    </source>
</evidence>
<dbReference type="OrthoDB" id="531541at2759"/>
<dbReference type="VEuPathDB" id="ToxoDB:ETH2_1217900"/>
<protein>
    <submittedName>
        <fullName evidence="1">Subtilisin-like protease, putative</fullName>
    </submittedName>
</protein>
<reference evidence="1" key="2">
    <citation type="submission" date="2013-10" db="EMBL/GenBank/DDBJ databases">
        <authorList>
            <person name="Aslett M."/>
        </authorList>
    </citation>
    <scope>NUCLEOTIDE SEQUENCE [LARGE SCALE GENOMIC DNA]</scope>
    <source>
        <strain evidence="1">Houghton</strain>
    </source>
</reference>
<reference evidence="1" key="1">
    <citation type="submission" date="2013-10" db="EMBL/GenBank/DDBJ databases">
        <title>Genomic analysis of the causative agents of coccidiosis in chickens.</title>
        <authorList>
            <person name="Reid A.J."/>
            <person name="Blake D."/>
            <person name="Billington K."/>
            <person name="Browne H."/>
            <person name="Dunn M."/>
            <person name="Hung S."/>
            <person name="Kawahara F."/>
            <person name="Miranda-Saavedra D."/>
            <person name="Mourier T."/>
            <person name="Nagra H."/>
            <person name="Otto T.D."/>
            <person name="Rawlings N."/>
            <person name="Sanchez A."/>
            <person name="Sanders M."/>
            <person name="Subramaniam C."/>
            <person name="Tay Y."/>
            <person name="Dear P."/>
            <person name="Doerig C."/>
            <person name="Gruber A."/>
            <person name="Parkinson J."/>
            <person name="Shirley M."/>
            <person name="Wan K.L."/>
            <person name="Berriman M."/>
            <person name="Tomley F."/>
            <person name="Pain A."/>
        </authorList>
    </citation>
    <scope>NUCLEOTIDE SEQUENCE [LARGE SCALE GENOMIC DNA]</scope>
    <source>
        <strain evidence="1">Houghton</strain>
    </source>
</reference>
<dbReference type="EMBL" id="HG675727">
    <property type="protein sequence ID" value="CDJ42599.1"/>
    <property type="molecule type" value="Genomic_DNA"/>
</dbReference>
<keyword evidence="1" id="KW-0378">Hydrolase</keyword>
<dbReference type="AlphaFoldDB" id="U6L1Y2"/>
<keyword evidence="1" id="KW-0645">Protease</keyword>
<proteinExistence type="predicted"/>
<dbReference type="VEuPathDB" id="ToxoDB:ETH_00006845"/>
<dbReference type="RefSeq" id="XP_013233349.1">
    <property type="nucleotide sequence ID" value="XM_013377895.1"/>
</dbReference>
<dbReference type="GeneID" id="25250571"/>